<dbReference type="AntiFam" id="ANF00156">
    <property type="entry name" value="Shadow ORF (opposite yahK)"/>
</dbReference>
<evidence type="ECO:0000313" key="2">
    <source>
        <dbReference type="EMBL" id="ACM34586.1"/>
    </source>
</evidence>
<feature type="region of interest" description="Disordered" evidence="1">
    <location>
        <begin position="1"/>
        <end position="32"/>
    </location>
</feature>
<dbReference type="EMBL" id="CP001392">
    <property type="protein sequence ID" value="ACM34586.1"/>
    <property type="molecule type" value="Genomic_DNA"/>
</dbReference>
<dbReference type="Proteomes" id="UP000000450">
    <property type="component" value="Chromosome"/>
</dbReference>
<dbReference type="KEGG" id="dia:Dtpsy_3153"/>
<organism evidence="2 3">
    <name type="scientific">Acidovorax ebreus (strain TPSY)</name>
    <name type="common">Diaphorobacter sp. (strain TPSY)</name>
    <dbReference type="NCBI Taxonomy" id="535289"/>
    <lineage>
        <taxon>Bacteria</taxon>
        <taxon>Pseudomonadati</taxon>
        <taxon>Pseudomonadota</taxon>
        <taxon>Betaproteobacteria</taxon>
        <taxon>Burkholderiales</taxon>
        <taxon>Comamonadaceae</taxon>
        <taxon>Diaphorobacter</taxon>
    </lineage>
</organism>
<protein>
    <submittedName>
        <fullName evidence="2">Uncharacterized protein</fullName>
    </submittedName>
</protein>
<reference evidence="2 3" key="1">
    <citation type="journal article" date="2010" name="J. Bacteriol.">
        <title>Completed genome sequence of the anaerobic iron-oxidizing bacterium Acidovorax ebreus strain TPSY.</title>
        <authorList>
            <person name="Byrne-Bailey K.G."/>
            <person name="Weber K.A."/>
            <person name="Chair A.H."/>
            <person name="Bose S."/>
            <person name="Knox T."/>
            <person name="Spanbauer T.L."/>
            <person name="Chertkov O."/>
            <person name="Coates J.D."/>
        </authorList>
    </citation>
    <scope>NUCLEOTIDE SEQUENCE [LARGE SCALE GENOMIC DNA]</scope>
    <source>
        <strain evidence="2 3">TPSY</strain>
    </source>
</reference>
<dbReference type="AlphaFoldDB" id="A0A9J9UBX4"/>
<keyword evidence="3" id="KW-1185">Reference proteome</keyword>
<feature type="compositionally biased region" description="Pro residues" evidence="1">
    <location>
        <begin position="52"/>
        <end position="71"/>
    </location>
</feature>
<name>A0A9J9UBX4_ACIET</name>
<gene>
    <name evidence="2" type="ordered locus">Dtpsy_3153</name>
</gene>
<evidence type="ECO:0000313" key="3">
    <source>
        <dbReference type="Proteomes" id="UP000000450"/>
    </source>
</evidence>
<accession>A0A9J9UBX4</accession>
<sequence>MDGCQRLKTPKTRRSRPAIDFPLRGAHTGPSVAPTHLHAQVLAPTGAEPAVPTGPPQPRNAYPLSPPPAPHARPQAGDTGHDLMPRHEGPHRIRQLAVTQMEVRAAHAAGLHRQQQLACLRNGARQLRQPQRLAGPVQHHGAWSVLTPGPCQPPRSACKCRASSCKLRCVRSCAWLATSRWWVTPSSCSISSPRKGLDANTATRLR</sequence>
<feature type="region of interest" description="Disordered" evidence="1">
    <location>
        <begin position="46"/>
        <end position="87"/>
    </location>
</feature>
<evidence type="ECO:0000256" key="1">
    <source>
        <dbReference type="SAM" id="MobiDB-lite"/>
    </source>
</evidence>
<proteinExistence type="predicted"/>